<evidence type="ECO:0000313" key="9">
    <source>
        <dbReference type="Proteomes" id="UP001550044"/>
    </source>
</evidence>
<organism evidence="8 9">
    <name type="scientific">Streptomyces sp. 900116325</name>
    <dbReference type="NCBI Taxonomy" id="3154295"/>
    <lineage>
        <taxon>Bacteria</taxon>
        <taxon>Bacillati</taxon>
        <taxon>Actinomycetota</taxon>
        <taxon>Actinomycetes</taxon>
        <taxon>Kitasatosporales</taxon>
        <taxon>Streptomycetaceae</taxon>
        <taxon>Streptomyces</taxon>
    </lineage>
</organism>
<accession>A0ABV2UAN4</accession>
<feature type="domain" description="Mandelate racemase/muconate lactonizing enzyme C-terminal" evidence="7">
    <location>
        <begin position="145"/>
        <end position="240"/>
    </location>
</feature>
<reference evidence="8 9" key="1">
    <citation type="submission" date="2024-06" db="EMBL/GenBank/DDBJ databases">
        <title>The Natural Products Discovery Center: Release of the First 8490 Sequenced Strains for Exploring Actinobacteria Biosynthetic Diversity.</title>
        <authorList>
            <person name="Kalkreuter E."/>
            <person name="Kautsar S.A."/>
            <person name="Yang D."/>
            <person name="Bader C.D."/>
            <person name="Teijaro C.N."/>
            <person name="Fluegel L."/>
            <person name="Davis C.M."/>
            <person name="Simpson J.R."/>
            <person name="Lauterbach L."/>
            <person name="Steele A.D."/>
            <person name="Gui C."/>
            <person name="Meng S."/>
            <person name="Li G."/>
            <person name="Viehrig K."/>
            <person name="Ye F."/>
            <person name="Su P."/>
            <person name="Kiefer A.F."/>
            <person name="Nichols A."/>
            <person name="Cepeda A.J."/>
            <person name="Yan W."/>
            <person name="Fan B."/>
            <person name="Jiang Y."/>
            <person name="Adhikari A."/>
            <person name="Zheng C.-J."/>
            <person name="Schuster L."/>
            <person name="Cowan T.M."/>
            <person name="Smanski M.J."/>
            <person name="Chevrette M.G."/>
            <person name="De Carvalho L.P.S."/>
            <person name="Shen B."/>
        </authorList>
    </citation>
    <scope>NUCLEOTIDE SEQUENCE [LARGE SCALE GENOMIC DNA]</scope>
    <source>
        <strain evidence="8 9">NPDC005137</strain>
    </source>
</reference>
<dbReference type="InterPro" id="IPR029065">
    <property type="entry name" value="Enolase_C-like"/>
</dbReference>
<sequence>MTITITEIELSLVRLDLIHEFETSSHRKSHLDHIVVRATASDGTVGWGECASPSDPYYCSESTESCWYVLSEHLAPMVLGRPWEHPDDAAALTDRLSGNHFARAGLDMACWDLYGQARGETLATLVGGTAERISAGVSLGIEPTVDALLDQVARHVGDGYRRIKLKCRPGWDLEPVRAVRAAFPGIALQVDANTGYRADSAEHLAALTALDDQGLLMIEQPFAEDDLLGHAGLAARLDTPICLDESITSPAVLATALHLGAADIVNIKVSRLGGIGPSVAVHDVCRAAGVPVWCGGMHEFGIGRAANLAVASLPGFTLPSDVSGSDKYYRQDIVTPPIRATEGLVPVPDARPGLGVHVDESLIRTNRLRHAVLKEG</sequence>
<evidence type="ECO:0000313" key="8">
    <source>
        <dbReference type="EMBL" id="MET8434521.1"/>
    </source>
</evidence>
<dbReference type="NCBIfam" id="TIGR01928">
    <property type="entry name" value="menC_lowGC_arch"/>
    <property type="match status" value="1"/>
</dbReference>
<dbReference type="PANTHER" id="PTHR48073:SF5">
    <property type="entry name" value="O-SUCCINYLBENZOATE SYNTHASE"/>
    <property type="match status" value="1"/>
</dbReference>
<comment type="caution">
    <text evidence="8">The sequence shown here is derived from an EMBL/GenBank/DDBJ whole genome shotgun (WGS) entry which is preliminary data.</text>
</comment>
<dbReference type="SFLD" id="SFLDF00009">
    <property type="entry name" value="o-succinylbenzoate_synthase"/>
    <property type="match status" value="1"/>
</dbReference>
<dbReference type="Gene3D" id="3.20.20.120">
    <property type="entry name" value="Enolase-like C-terminal domain"/>
    <property type="match status" value="1"/>
</dbReference>
<dbReference type="InterPro" id="IPR010197">
    <property type="entry name" value="OSBS/NAAAR"/>
</dbReference>
<evidence type="ECO:0000256" key="4">
    <source>
        <dbReference type="ARBA" id="ARBA00023239"/>
    </source>
</evidence>
<dbReference type="SFLD" id="SFLDG00180">
    <property type="entry name" value="muconate_cycloisomerase"/>
    <property type="match status" value="1"/>
</dbReference>
<dbReference type="GO" id="GO:0043748">
    <property type="term" value="F:O-succinylbenzoate synthase activity"/>
    <property type="evidence" value="ECO:0007669"/>
    <property type="project" value="UniProtKB-EC"/>
</dbReference>
<comment type="cofactor">
    <cofactor evidence="1">
        <name>a divalent metal cation</name>
        <dbReference type="ChEBI" id="CHEBI:60240"/>
    </cofactor>
</comment>
<dbReference type="EC" id="4.2.1.113" evidence="5 6"/>
<dbReference type="InterPro" id="IPR013342">
    <property type="entry name" value="Mandelate_racemase_C"/>
</dbReference>
<evidence type="ECO:0000256" key="6">
    <source>
        <dbReference type="NCBIfam" id="TIGR01928"/>
    </source>
</evidence>
<dbReference type="RefSeq" id="WP_356497908.1">
    <property type="nucleotide sequence ID" value="NZ_JBEXEF010000126.1"/>
</dbReference>
<keyword evidence="9" id="KW-1185">Reference proteome</keyword>
<keyword evidence="2" id="KW-0479">Metal-binding</keyword>
<evidence type="ECO:0000256" key="3">
    <source>
        <dbReference type="ARBA" id="ARBA00022842"/>
    </source>
</evidence>
<dbReference type="SFLD" id="SFLDS00001">
    <property type="entry name" value="Enolase"/>
    <property type="match status" value="1"/>
</dbReference>
<keyword evidence="3" id="KW-0460">Magnesium</keyword>
<proteinExistence type="predicted"/>
<dbReference type="InterPro" id="IPR013341">
    <property type="entry name" value="Mandelate_racemase_N_dom"/>
</dbReference>
<evidence type="ECO:0000256" key="5">
    <source>
        <dbReference type="ARBA" id="ARBA00029491"/>
    </source>
</evidence>
<dbReference type="InterPro" id="IPR036849">
    <property type="entry name" value="Enolase-like_C_sf"/>
</dbReference>
<dbReference type="SUPFAM" id="SSF51604">
    <property type="entry name" value="Enolase C-terminal domain-like"/>
    <property type="match status" value="1"/>
</dbReference>
<dbReference type="Pfam" id="PF13378">
    <property type="entry name" value="MR_MLE_C"/>
    <property type="match status" value="1"/>
</dbReference>
<dbReference type="Proteomes" id="UP001550044">
    <property type="component" value="Unassembled WGS sequence"/>
</dbReference>
<dbReference type="SUPFAM" id="SSF54826">
    <property type="entry name" value="Enolase N-terminal domain-like"/>
    <property type="match status" value="1"/>
</dbReference>
<name>A0ABV2UAN4_9ACTN</name>
<dbReference type="CDD" id="cd03317">
    <property type="entry name" value="NAAAR"/>
    <property type="match status" value="1"/>
</dbReference>
<keyword evidence="4 8" id="KW-0456">Lyase</keyword>
<evidence type="ECO:0000259" key="7">
    <source>
        <dbReference type="SMART" id="SM00922"/>
    </source>
</evidence>
<dbReference type="Pfam" id="PF02746">
    <property type="entry name" value="MR_MLE_N"/>
    <property type="match status" value="1"/>
</dbReference>
<dbReference type="PANTHER" id="PTHR48073">
    <property type="entry name" value="O-SUCCINYLBENZOATE SYNTHASE-RELATED"/>
    <property type="match status" value="1"/>
</dbReference>
<evidence type="ECO:0000256" key="2">
    <source>
        <dbReference type="ARBA" id="ARBA00022723"/>
    </source>
</evidence>
<protein>
    <recommendedName>
        <fullName evidence="5 6">o-succinylbenzoate synthase</fullName>
        <ecNumber evidence="5 6">4.2.1.113</ecNumber>
    </recommendedName>
</protein>
<evidence type="ECO:0000256" key="1">
    <source>
        <dbReference type="ARBA" id="ARBA00001968"/>
    </source>
</evidence>
<dbReference type="Gene3D" id="3.30.390.10">
    <property type="entry name" value="Enolase-like, N-terminal domain"/>
    <property type="match status" value="1"/>
</dbReference>
<dbReference type="InterPro" id="IPR029017">
    <property type="entry name" value="Enolase-like_N"/>
</dbReference>
<dbReference type="SMART" id="SM00922">
    <property type="entry name" value="MR_MLE"/>
    <property type="match status" value="1"/>
</dbReference>
<gene>
    <name evidence="8" type="primary">menC</name>
    <name evidence="8" type="ORF">ABZV61_17300</name>
</gene>
<dbReference type="EMBL" id="JBEXIP010000012">
    <property type="protein sequence ID" value="MET8434521.1"/>
    <property type="molecule type" value="Genomic_DNA"/>
</dbReference>